<gene>
    <name evidence="5" type="ORF">E1I98_22090</name>
    <name evidence="3" type="ORF">F2Y51_07250</name>
    <name evidence="2" type="ORF">F2Y58_07965</name>
    <name evidence="4" type="ORF">GKD17_22805</name>
</gene>
<dbReference type="AlphaFoldDB" id="A0A076IH59"/>
<dbReference type="EMBL" id="VVZA01000005">
    <property type="protein sequence ID" value="KAA5405950.1"/>
    <property type="molecule type" value="Genomic_DNA"/>
</dbReference>
<reference evidence="5 6" key="2">
    <citation type="journal article" date="2019" name="Nat. Microbiol.">
        <title>Genomic variation and strain-specific functional adaptation in the human gut microbiome during early life.</title>
        <authorList>
            <person name="Vatanen T."/>
            <person name="Plichta D.R."/>
            <person name="Somani J."/>
            <person name="Munch P.C."/>
            <person name="Arthur T.D."/>
            <person name="Hall A.B."/>
            <person name="Rudolf S."/>
            <person name="Oakeley E.J."/>
            <person name="Ke X."/>
            <person name="Young R.A."/>
            <person name="Haiser H.J."/>
            <person name="Kolde R."/>
            <person name="Yassour M."/>
            <person name="Luopajarvi K."/>
            <person name="Siljander H."/>
            <person name="Virtanen S.M."/>
            <person name="Ilonen J."/>
            <person name="Uibo R."/>
            <person name="Tillmann V."/>
            <person name="Mokurov S."/>
            <person name="Dorshakova N."/>
            <person name="Porter J.A."/>
            <person name="McHardy A.C."/>
            <person name="Lahdesmaki H."/>
            <person name="Vlamakis H."/>
            <person name="Huttenhower C."/>
            <person name="Knip M."/>
            <person name="Xavier R.J."/>
        </authorList>
    </citation>
    <scope>NUCLEOTIDE SEQUENCE [LARGE SCALE GENOMIC DNA]</scope>
    <source>
        <strain evidence="5 6">RJX1047</strain>
    </source>
</reference>
<keyword evidence="1" id="KW-0472">Membrane</keyword>
<sequence length="65" mass="7820">MSRIKLYTKNFVILFISMQLVNLMIVYFKTKQFVFEITSVQAFIIIYIIGLFYNVILIYRKNKDA</sequence>
<accession>A0A076IH59</accession>
<dbReference type="EMBL" id="VVYY01000006">
    <property type="protein sequence ID" value="KAA5399049.1"/>
    <property type="molecule type" value="Genomic_DNA"/>
</dbReference>
<feature type="transmembrane region" description="Helical" evidence="1">
    <location>
        <begin position="12"/>
        <end position="28"/>
    </location>
</feature>
<evidence type="ECO:0000313" key="2">
    <source>
        <dbReference type="EMBL" id="KAA5399049.1"/>
    </source>
</evidence>
<name>A0A076IH59_9BACT</name>
<evidence type="ECO:0000313" key="7">
    <source>
        <dbReference type="Proteomes" id="UP000441162"/>
    </source>
</evidence>
<proteinExistence type="predicted"/>
<dbReference type="Proteomes" id="UP000294527">
    <property type="component" value="Unassembled WGS sequence"/>
</dbReference>
<evidence type="ECO:0000313" key="9">
    <source>
        <dbReference type="Proteomes" id="UP000500949"/>
    </source>
</evidence>
<dbReference type="Proteomes" id="UP000481616">
    <property type="component" value="Unassembled WGS sequence"/>
</dbReference>
<dbReference type="KEGG" id="bdo:EL88_00080"/>
<keyword evidence="1" id="KW-0812">Transmembrane</keyword>
<evidence type="ECO:0000256" key="1">
    <source>
        <dbReference type="SAM" id="Phobius"/>
    </source>
</evidence>
<dbReference type="Proteomes" id="UP000441162">
    <property type="component" value="Unassembled WGS sequence"/>
</dbReference>
<dbReference type="Proteomes" id="UP000500949">
    <property type="component" value="Chromosome"/>
</dbReference>
<dbReference type="EMBL" id="SLTU01000003">
    <property type="protein sequence ID" value="TDA71578.1"/>
    <property type="molecule type" value="Genomic_DNA"/>
</dbReference>
<evidence type="ECO:0000313" key="8">
    <source>
        <dbReference type="Proteomes" id="UP000481616"/>
    </source>
</evidence>
<dbReference type="EMBL" id="CP046176">
    <property type="protein sequence ID" value="QJR78994.1"/>
    <property type="molecule type" value="Genomic_DNA"/>
</dbReference>
<feature type="transmembrane region" description="Helical" evidence="1">
    <location>
        <begin position="40"/>
        <end position="59"/>
    </location>
</feature>
<reference evidence="7 8" key="1">
    <citation type="journal article" date="2019" name="Nat. Med.">
        <title>A library of human gut bacterial isolates paired with longitudinal multiomics data enables mechanistic microbiome research.</title>
        <authorList>
            <person name="Poyet M."/>
            <person name="Groussin M."/>
            <person name="Gibbons S.M."/>
            <person name="Avila-Pacheco J."/>
            <person name="Jiang X."/>
            <person name="Kearney S.M."/>
            <person name="Perrotta A.R."/>
            <person name="Berdy B."/>
            <person name="Zhao S."/>
            <person name="Lieberman T.D."/>
            <person name="Swanson P.K."/>
            <person name="Smith M."/>
            <person name="Roesemann S."/>
            <person name="Alexander J.E."/>
            <person name="Rich S.A."/>
            <person name="Livny J."/>
            <person name="Vlamakis H."/>
            <person name="Clish C."/>
            <person name="Bullock K."/>
            <person name="Deik A."/>
            <person name="Scott J."/>
            <person name="Pierce K.A."/>
            <person name="Xavier R.J."/>
            <person name="Alm E.J."/>
        </authorList>
    </citation>
    <scope>NUCLEOTIDE SEQUENCE [LARGE SCALE GENOMIC DNA]</scope>
    <source>
        <strain evidence="2 8">BIOML-A1</strain>
        <strain evidence="3 7">BIOML-A4</strain>
    </source>
</reference>
<keyword evidence="1" id="KW-1133">Transmembrane helix</keyword>
<reference evidence="4 9" key="3">
    <citation type="submission" date="2019-11" db="EMBL/GenBank/DDBJ databases">
        <title>Complete genome sequence of Bacteroides dorei DSM 17855.</title>
        <authorList>
            <person name="Russell J.T."/>
        </authorList>
    </citation>
    <scope>NUCLEOTIDE SEQUENCE [LARGE SCALE GENOMIC DNA]</scope>
    <source>
        <strain evidence="4 9">DSM 17855</strain>
    </source>
</reference>
<evidence type="ECO:0000313" key="3">
    <source>
        <dbReference type="EMBL" id="KAA5405950.1"/>
    </source>
</evidence>
<protein>
    <submittedName>
        <fullName evidence="5">Uncharacterized protein</fullName>
    </submittedName>
</protein>
<evidence type="ECO:0000313" key="6">
    <source>
        <dbReference type="Proteomes" id="UP000294527"/>
    </source>
</evidence>
<evidence type="ECO:0000313" key="5">
    <source>
        <dbReference type="EMBL" id="TDA71578.1"/>
    </source>
</evidence>
<organism evidence="5 6">
    <name type="scientific">Phocaeicola dorei</name>
    <dbReference type="NCBI Taxonomy" id="357276"/>
    <lineage>
        <taxon>Bacteria</taxon>
        <taxon>Pseudomonadati</taxon>
        <taxon>Bacteroidota</taxon>
        <taxon>Bacteroidia</taxon>
        <taxon>Bacteroidales</taxon>
        <taxon>Bacteroidaceae</taxon>
        <taxon>Phocaeicola</taxon>
    </lineage>
</organism>
<evidence type="ECO:0000313" key="4">
    <source>
        <dbReference type="EMBL" id="QJR78994.1"/>
    </source>
</evidence>